<dbReference type="Proteomes" id="UP000009183">
    <property type="component" value="Chromosome 19"/>
</dbReference>
<evidence type="ECO:0000256" key="10">
    <source>
        <dbReference type="ARBA" id="ARBA00023303"/>
    </source>
</evidence>
<feature type="transmembrane region" description="Helical" evidence="11">
    <location>
        <begin position="811"/>
        <end position="832"/>
    </location>
</feature>
<gene>
    <name evidence="13" type="ordered locus">VIT_19s0014g01760</name>
</gene>
<accession>F6H1Y6</accession>
<evidence type="ECO:0000256" key="4">
    <source>
        <dbReference type="ARBA" id="ARBA00022989"/>
    </source>
</evidence>
<dbReference type="PaxDb" id="29760-VIT_19s0014g01760.t01"/>
<dbReference type="GO" id="GO:0038023">
    <property type="term" value="F:signaling receptor activity"/>
    <property type="evidence" value="ECO:0000318"/>
    <property type="project" value="GO_Central"/>
</dbReference>
<dbReference type="InterPro" id="IPR001320">
    <property type="entry name" value="Iontro_rcpt_C"/>
</dbReference>
<dbReference type="eggNOG" id="KOG1052">
    <property type="taxonomic scope" value="Eukaryota"/>
</dbReference>
<dbReference type="Pfam" id="PF01094">
    <property type="entry name" value="ANF_receptor"/>
    <property type="match status" value="2"/>
</dbReference>
<name>F6H1Y6_VITVI</name>
<feature type="transmembrane region" description="Helical" evidence="11">
    <location>
        <begin position="780"/>
        <end position="799"/>
    </location>
</feature>
<feature type="transmembrane region" description="Helical" evidence="11">
    <location>
        <begin position="1045"/>
        <end position="1067"/>
    </location>
</feature>
<dbReference type="FunFam" id="1.10.287.70:FF:000172">
    <property type="entry name" value="Glutamate receptor"/>
    <property type="match status" value="1"/>
</dbReference>
<keyword evidence="3 11" id="KW-0812">Transmembrane</keyword>
<evidence type="ECO:0000313" key="14">
    <source>
        <dbReference type="Proteomes" id="UP000009183"/>
    </source>
</evidence>
<dbReference type="SUPFAM" id="SSF53850">
    <property type="entry name" value="Periplasmic binding protein-like II"/>
    <property type="match status" value="2"/>
</dbReference>
<organism evidence="13 14">
    <name type="scientific">Vitis vinifera</name>
    <name type="common">Grape</name>
    <dbReference type="NCBI Taxonomy" id="29760"/>
    <lineage>
        <taxon>Eukaryota</taxon>
        <taxon>Viridiplantae</taxon>
        <taxon>Streptophyta</taxon>
        <taxon>Embryophyta</taxon>
        <taxon>Tracheophyta</taxon>
        <taxon>Spermatophyta</taxon>
        <taxon>Magnoliopsida</taxon>
        <taxon>eudicotyledons</taxon>
        <taxon>Gunneridae</taxon>
        <taxon>Pentapetalae</taxon>
        <taxon>rosids</taxon>
        <taxon>Vitales</taxon>
        <taxon>Vitaceae</taxon>
        <taxon>Viteae</taxon>
        <taxon>Vitis</taxon>
    </lineage>
</organism>
<evidence type="ECO:0000256" key="8">
    <source>
        <dbReference type="ARBA" id="ARBA00023180"/>
    </source>
</evidence>
<evidence type="ECO:0000256" key="1">
    <source>
        <dbReference type="ARBA" id="ARBA00004141"/>
    </source>
</evidence>
<dbReference type="PANTHER" id="PTHR34836">
    <property type="entry name" value="OS06G0188250 PROTEIN"/>
    <property type="match status" value="1"/>
</dbReference>
<keyword evidence="9" id="KW-1071">Ligand-gated ion channel</keyword>
<dbReference type="InterPro" id="IPR028082">
    <property type="entry name" value="Peripla_BP_I"/>
</dbReference>
<feature type="domain" description="Ionotropic glutamate receptor C-terminal" evidence="12">
    <location>
        <begin position="659"/>
        <end position="998"/>
    </location>
</feature>
<evidence type="ECO:0000256" key="3">
    <source>
        <dbReference type="ARBA" id="ARBA00022692"/>
    </source>
</evidence>
<evidence type="ECO:0000256" key="7">
    <source>
        <dbReference type="ARBA" id="ARBA00023170"/>
    </source>
</evidence>
<reference evidence="14" key="1">
    <citation type="journal article" date="2007" name="Nature">
        <title>The grapevine genome sequence suggests ancestral hexaploidization in major angiosperm phyla.</title>
        <authorList>
            <consortium name="The French-Italian Public Consortium for Grapevine Genome Characterization."/>
            <person name="Jaillon O."/>
            <person name="Aury J.-M."/>
            <person name="Noel B."/>
            <person name="Policriti A."/>
            <person name="Clepet C."/>
            <person name="Casagrande A."/>
            <person name="Choisne N."/>
            <person name="Aubourg S."/>
            <person name="Vitulo N."/>
            <person name="Jubin C."/>
            <person name="Vezzi A."/>
            <person name="Legeai F."/>
            <person name="Hugueney P."/>
            <person name="Dasilva C."/>
            <person name="Horner D."/>
            <person name="Mica E."/>
            <person name="Jublot D."/>
            <person name="Poulain J."/>
            <person name="Bruyere C."/>
            <person name="Billault A."/>
            <person name="Segurens B."/>
            <person name="Gouyvenoux M."/>
            <person name="Ugarte E."/>
            <person name="Cattonaro F."/>
            <person name="Anthouard V."/>
            <person name="Vico V."/>
            <person name="Del Fabbro C."/>
            <person name="Alaux M."/>
            <person name="Di Gaspero G."/>
            <person name="Dumas V."/>
            <person name="Felice N."/>
            <person name="Paillard S."/>
            <person name="Juman I."/>
            <person name="Moroldo M."/>
            <person name="Scalabrin S."/>
            <person name="Canaguier A."/>
            <person name="Le Clainche I."/>
            <person name="Malacrida G."/>
            <person name="Durand E."/>
            <person name="Pesole G."/>
            <person name="Laucou V."/>
            <person name="Chatelet P."/>
            <person name="Merdinoglu D."/>
            <person name="Delledonne M."/>
            <person name="Pezzotti M."/>
            <person name="Lecharny A."/>
            <person name="Scarpelli C."/>
            <person name="Artiguenave F."/>
            <person name="Pe M.E."/>
            <person name="Valle G."/>
            <person name="Morgante M."/>
            <person name="Caboche M."/>
            <person name="Adam-Blondon A.-F."/>
            <person name="Weissenbach J."/>
            <person name="Quetier F."/>
            <person name="Wincker P."/>
        </authorList>
    </citation>
    <scope>NUCLEOTIDE SEQUENCE [LARGE SCALE GENOMIC DNA]</scope>
    <source>
        <strain evidence="14">cv. Pinot noir / PN40024</strain>
    </source>
</reference>
<dbReference type="EMBL" id="FN595229">
    <property type="protein sequence ID" value="CCB46282.1"/>
    <property type="molecule type" value="Genomic_DNA"/>
</dbReference>
<dbReference type="FunFam" id="3.40.190.10:FF:000514">
    <property type="entry name" value="Glutamate receptor"/>
    <property type="match status" value="1"/>
</dbReference>
<keyword evidence="10" id="KW-0407">Ion channel</keyword>
<keyword evidence="7" id="KW-0675">Receptor</keyword>
<evidence type="ECO:0000256" key="2">
    <source>
        <dbReference type="ARBA" id="ARBA00022448"/>
    </source>
</evidence>
<dbReference type="GO" id="GO:0015276">
    <property type="term" value="F:ligand-gated monoatomic ion channel activity"/>
    <property type="evidence" value="ECO:0000318"/>
    <property type="project" value="GO_Central"/>
</dbReference>
<keyword evidence="4 11" id="KW-1133">Transmembrane helix</keyword>
<comment type="subcellular location">
    <subcellularLocation>
        <location evidence="1">Membrane</location>
        <topology evidence="1">Multi-pass membrane protein</topology>
    </subcellularLocation>
</comment>
<evidence type="ECO:0000259" key="12">
    <source>
        <dbReference type="SMART" id="SM00079"/>
    </source>
</evidence>
<dbReference type="SMART" id="SM00079">
    <property type="entry name" value="PBPe"/>
    <property type="match status" value="1"/>
</dbReference>
<dbReference type="CDD" id="cd13686">
    <property type="entry name" value="GluR_Plant"/>
    <property type="match status" value="1"/>
</dbReference>
<dbReference type="FunFam" id="3.40.50.2300:FF:000188">
    <property type="entry name" value="Glutamate receptor"/>
    <property type="match status" value="2"/>
</dbReference>
<evidence type="ECO:0000256" key="9">
    <source>
        <dbReference type="ARBA" id="ARBA00023286"/>
    </source>
</evidence>
<dbReference type="InParanoid" id="F6H1Y6"/>
<dbReference type="GO" id="GO:0005886">
    <property type="term" value="C:plasma membrane"/>
    <property type="evidence" value="ECO:0000318"/>
    <property type="project" value="GO_Central"/>
</dbReference>
<dbReference type="SUPFAM" id="SSF53822">
    <property type="entry name" value="Periplasmic binding protein-like I"/>
    <property type="match status" value="3"/>
</dbReference>
<evidence type="ECO:0000313" key="13">
    <source>
        <dbReference type="EMBL" id="CCB46282.1"/>
    </source>
</evidence>
<keyword evidence="6 11" id="KW-0472">Membrane</keyword>
<evidence type="ECO:0000256" key="11">
    <source>
        <dbReference type="SAM" id="Phobius"/>
    </source>
</evidence>
<evidence type="ECO:0000256" key="6">
    <source>
        <dbReference type="ARBA" id="ARBA00023136"/>
    </source>
</evidence>
<dbReference type="Pfam" id="PF00060">
    <property type="entry name" value="Lig_chan"/>
    <property type="match status" value="1"/>
</dbReference>
<evidence type="ECO:0000256" key="5">
    <source>
        <dbReference type="ARBA" id="ARBA00023065"/>
    </source>
</evidence>
<keyword evidence="14" id="KW-1185">Reference proteome</keyword>
<dbReference type="InterPro" id="IPR015683">
    <property type="entry name" value="Ionotropic_Glu_rcpt"/>
</dbReference>
<keyword evidence="5" id="KW-0406">Ion transport</keyword>
<dbReference type="HOGENOM" id="CLU_004711_0_0_1"/>
<dbReference type="Gene3D" id="1.10.287.70">
    <property type="match status" value="1"/>
</dbReference>
<keyword evidence="2" id="KW-0813">Transport</keyword>
<feature type="transmembrane region" description="Helical" evidence="11">
    <location>
        <begin position="838"/>
        <end position="859"/>
    </location>
</feature>
<dbReference type="Gene3D" id="3.40.50.2300">
    <property type="match status" value="4"/>
</dbReference>
<sequence>MKAVAAIIGSWGWRRINVIYEDTNSAGSEIIPFLADALKQVGSEIGYLAALPPSSAVNSSSLSDQLQRLKGKQSQVFVVHSSLSMAERVFSKANELGMMEKGSVWITTDSITNLVHSMNSSIISSMEGVLGMKSFFQEDGARFQDFYSRFRQKFRSLYPKEDNHEPGIFAVRAYDAVWSVALAMDNNGSTQQLLEKIELSDFHGLTNRIKFERRRLAPQRMFQIVNVIGKSYRELGFWSEGSGFAKPTNGQIQNSSSMDILGQVFWPGGLISTPRGWVLPTSETPLRIGVPLNATFKQFVSVTYDDGGNPSVSGFSIEVFKAVLKHLNYILPYEFFPFSGIYDDLVEQVHLKDIPSSATGAVLQLSEALKNVGIEIGHLLPLPPLSSSSSLVEEPQSLKEGQCRVFVVHTSLQLGVHLFETAKKMEMMKEVYVWIITDTISSLVHSVKASTISSSMDGIVGVKSYFNETTPQFKIFRGRFRRKFISEHPDEEKNEPGIYAAKAYDATWAAALAMKGGRDFYSRFRQKFRSLYPKEDNYEPGIFAVRAYDAVWSVALAMDNNGSTQQLLEKIELSDFHGLTNRIKFERRRLAPQRMFQIVNVIGKSYRELGFWSEGSGFAKPTNGQIQNSSSMDILGQVFWPGGPTSTPRGWALPTSETPLRIGVPLNATFKQFVSVTYDDGGNPSVSGFSIEVFKAVLKHLNYSLPHEFFPFSGTYDDLVEQVHLKKFDAVVGDTSIVSKRWELAEFSHPYTEPGLMMIVPEKVETSNRAWLFMKPFTKAMWVLTGAITIYNGFTLWLIERNQNPELMTGSILNQMGTLVCLSFTTLFSMHGRQHSNLSRLVMVVWLFASLVITNSYTANLTSMLTVQRLEPTVVDVEDLKSANSIVGCSGRSFVVRYLVDVIRIKESNIKDITSAEEYAPALRSGEIAAAFIEAPYAKLFLAQNCKGFAASGKTYKVGGFGFVFPKGSSILPDISKAVLEVSEKGELGVLENNLIGSQKCDSNAEISEDSSSLSPSSFWVLFLITGGVSTVCLVIFMARERLTYLYNYLLGHMAIWRLISAVMRSWRSHPRGRFSRGISDVESNGNAQHTSIHSPQYFGYRVPWQRNYSSRSSS</sequence>
<dbReference type="InterPro" id="IPR001828">
    <property type="entry name" value="ANF_lig-bd_rcpt"/>
</dbReference>
<protein>
    <recommendedName>
        <fullName evidence="12">Ionotropic glutamate receptor C-terminal domain-containing protein</fullName>
    </recommendedName>
</protein>
<dbReference type="PANTHER" id="PTHR34836:SF9">
    <property type="entry name" value="RECEPTOR LIGAND BINDING REGION DOMAIN-CONTAINING PROTEIN"/>
    <property type="match status" value="1"/>
</dbReference>
<dbReference type="AlphaFoldDB" id="F6H1Y6"/>
<proteinExistence type="predicted"/>
<feature type="transmembrane region" description="Helical" evidence="11">
    <location>
        <begin position="1019"/>
        <end position="1039"/>
    </location>
</feature>
<dbReference type="Gene3D" id="3.40.190.10">
    <property type="entry name" value="Periplasmic binding protein-like II"/>
    <property type="match status" value="2"/>
</dbReference>
<dbReference type="SMR" id="F6H1Y6"/>
<keyword evidence="8" id="KW-0325">Glycoprotein</keyword>